<keyword evidence="4" id="KW-0472">Membrane</keyword>
<reference evidence="9" key="2">
    <citation type="submission" date="2011-01" db="EMBL/GenBank/DDBJ databases">
        <title>The complete genome of Deinococcus maricopensis DSM 21211.</title>
        <authorList>
            <consortium name="US DOE Joint Genome Institute (JGI-PGF)"/>
            <person name="Lucas S."/>
            <person name="Copeland A."/>
            <person name="Lapidus A."/>
            <person name="Goodwin L."/>
            <person name="Pitluck S."/>
            <person name="Kyrpides N."/>
            <person name="Mavromatis K."/>
            <person name="Pagani I."/>
            <person name="Ivanova N."/>
            <person name="Ovchinnikova G."/>
            <person name="Zeytun A."/>
            <person name="Detter J.C."/>
            <person name="Han C."/>
            <person name="Land M."/>
            <person name="Hauser L."/>
            <person name="Markowitz V."/>
            <person name="Cheng J.-F."/>
            <person name="Hugenholtz P."/>
            <person name="Woyke T."/>
            <person name="Wu D."/>
            <person name="Pukall R."/>
            <person name="Gehrich-Schroeter G."/>
            <person name="Brambilla E."/>
            <person name="Klenk H.-P."/>
            <person name="Eisen J.A."/>
        </authorList>
    </citation>
    <scope>NUCLEOTIDE SEQUENCE [LARGE SCALE GENOMIC DNA]</scope>
    <source>
        <strain evidence="9">DSM 21211 / LMG 22137 / NRRL B-23946 / LB-34</strain>
    </source>
</reference>
<dbReference type="STRING" id="709986.Deima_1615"/>
<feature type="domain" description="POTRA" evidence="7">
    <location>
        <begin position="326"/>
        <end position="400"/>
    </location>
</feature>
<dbReference type="OrthoDB" id="9776356at2"/>
<name>E8U875_DEIML</name>
<keyword evidence="9" id="KW-1185">Reference proteome</keyword>
<evidence type="ECO:0000256" key="3">
    <source>
        <dbReference type="ARBA" id="ARBA00022729"/>
    </source>
</evidence>
<evidence type="ECO:0000256" key="2">
    <source>
        <dbReference type="ARBA" id="ARBA00022692"/>
    </source>
</evidence>
<evidence type="ECO:0000256" key="4">
    <source>
        <dbReference type="ARBA" id="ARBA00023136"/>
    </source>
</evidence>
<feature type="signal peptide" evidence="6">
    <location>
        <begin position="1"/>
        <end position="21"/>
    </location>
</feature>
<dbReference type="InterPro" id="IPR000184">
    <property type="entry name" value="Bac_surfAg_D15"/>
</dbReference>
<dbReference type="PROSITE" id="PS51779">
    <property type="entry name" value="POTRA"/>
    <property type="match status" value="2"/>
</dbReference>
<dbReference type="PANTHER" id="PTHR12815">
    <property type="entry name" value="SORTING AND ASSEMBLY MACHINERY SAMM50 PROTEIN FAMILY MEMBER"/>
    <property type="match status" value="1"/>
</dbReference>
<accession>E8U875</accession>
<comment type="subcellular location">
    <subcellularLocation>
        <location evidence="1">Membrane</location>
    </subcellularLocation>
</comment>
<proteinExistence type="predicted"/>
<sequence length="865" mass="92720" precursor="true">MRHPLTLAVTVALVAAPHAYAQTTATLDDIVVQGAPDLLANYLKVNLSTQPGAALSSVNLRQVEQDTLATGFFKTATASLTTQNGRDVLVINVTPNATISSVTVQGLTFFPVEGFKGALADRLNIAEGATLNTARIEQSKELLAQNYRAENFPFTPNISAEVKTDKDGKVSVTYVVDETAPVSRVEVSGNTLLPQDVIRDTFKPLVDNKRFTIESYRAVLDTLGRAYSDRGFAFRPENVQANLDAGVLKVTLVEPIVTNIDTSALGTVNVALKTKAGAALNFNNLNDDVRALSNATGKAVGWEAAPENNNPGRVVVRFAAANTLSGPVQQIQVSGNTVVPTADILAVVKTKVGDTAAPQLVQQDFYAIQKLYNDRGYEIAATPDAIAFENGTLTFNLREVRIAKYELQWADNKALTGERVITRELPKTGTLFNDKSFRGGIETLQRLDYLKVTNVQTRSDNPERPQDLTVVLSLAGETAGIPVTASLTYDTLVGFGGELGYSTGNFLGTGNGFGASVGANQNDAGQVWSGNINYTIPWIDIDFLDFREKRTGVSFNASSSAVGNQALTGKVVKKDANGNELKNADGTPQIQDSADTGRDYTVRNTGFGISLGRNINQFLNARVGVSTSYSTYYLEPVKDGDKPVKDSTFDYTKDEQATTLLPKSGVTTYTSGALSFDNTDRFDAPSSGVRADASAGFGVGRSGNDNLRWTQLEGGARTYFGFGRAMEGGGKQHVFAVRLNAGTILGQPGSGTRFSIGSSTPNFAYELRGYEPGSITGRNYFTASAEYRYDFGLRAGFAQGLYGVAFVDAGDAWTPGDASNAFNVNVGYGAGVQLNLNLGLNLRFDYGFSPVNNRGKFAFRIGNFW</sequence>
<dbReference type="Proteomes" id="UP000008635">
    <property type="component" value="Chromosome"/>
</dbReference>
<keyword evidence="2" id="KW-0812">Transmembrane</keyword>
<dbReference type="EMBL" id="CP002454">
    <property type="protein sequence ID" value="ADV67264.1"/>
    <property type="molecule type" value="Genomic_DNA"/>
</dbReference>
<evidence type="ECO:0000313" key="9">
    <source>
        <dbReference type="Proteomes" id="UP000008635"/>
    </source>
</evidence>
<dbReference type="RefSeq" id="WP_013556769.1">
    <property type="nucleotide sequence ID" value="NC_014958.1"/>
</dbReference>
<dbReference type="PANTHER" id="PTHR12815:SF47">
    <property type="entry name" value="TRANSLOCATION AND ASSEMBLY MODULE SUBUNIT TAMA"/>
    <property type="match status" value="1"/>
</dbReference>
<dbReference type="InterPro" id="IPR039910">
    <property type="entry name" value="D15-like"/>
</dbReference>
<evidence type="ECO:0000256" key="1">
    <source>
        <dbReference type="ARBA" id="ARBA00004370"/>
    </source>
</evidence>
<evidence type="ECO:0000313" key="8">
    <source>
        <dbReference type="EMBL" id="ADV67264.1"/>
    </source>
</evidence>
<dbReference type="Gene3D" id="2.40.160.50">
    <property type="entry name" value="membrane protein fhac: a member of the omp85/tpsb transporter family"/>
    <property type="match status" value="1"/>
</dbReference>
<dbReference type="GO" id="GO:0019867">
    <property type="term" value="C:outer membrane"/>
    <property type="evidence" value="ECO:0007669"/>
    <property type="project" value="InterPro"/>
</dbReference>
<organism evidence="8 9">
    <name type="scientific">Deinococcus maricopensis (strain DSM 21211 / LMG 22137 / NRRL B-23946 / LB-34)</name>
    <dbReference type="NCBI Taxonomy" id="709986"/>
    <lineage>
        <taxon>Bacteria</taxon>
        <taxon>Thermotogati</taxon>
        <taxon>Deinococcota</taxon>
        <taxon>Deinococci</taxon>
        <taxon>Deinococcales</taxon>
        <taxon>Deinococcaceae</taxon>
        <taxon>Deinococcus</taxon>
    </lineage>
</organism>
<evidence type="ECO:0000256" key="5">
    <source>
        <dbReference type="ARBA" id="ARBA00023237"/>
    </source>
</evidence>
<keyword evidence="3 6" id="KW-0732">Signal</keyword>
<protein>
    <submittedName>
        <fullName evidence="8">Surface antigen (D15)</fullName>
    </submittedName>
</protein>
<feature type="domain" description="POTRA" evidence="7">
    <location>
        <begin position="25"/>
        <end position="96"/>
    </location>
</feature>
<dbReference type="HOGENOM" id="CLU_333379_0_0_0"/>
<keyword evidence="5" id="KW-0998">Cell outer membrane</keyword>
<evidence type="ECO:0000256" key="6">
    <source>
        <dbReference type="SAM" id="SignalP"/>
    </source>
</evidence>
<dbReference type="Pfam" id="PF01103">
    <property type="entry name" value="Omp85"/>
    <property type="match status" value="1"/>
</dbReference>
<dbReference type="Pfam" id="PF07244">
    <property type="entry name" value="POTRA"/>
    <property type="match status" value="3"/>
</dbReference>
<dbReference type="InterPro" id="IPR034746">
    <property type="entry name" value="POTRA"/>
</dbReference>
<gene>
    <name evidence="8" type="ordered locus">Deima_1615</name>
</gene>
<dbReference type="InterPro" id="IPR010827">
    <property type="entry name" value="BamA/TamA_POTRA"/>
</dbReference>
<feature type="chain" id="PRO_5003231744" evidence="6">
    <location>
        <begin position="22"/>
        <end position="865"/>
    </location>
</feature>
<dbReference type="AlphaFoldDB" id="E8U875"/>
<dbReference type="Gene3D" id="3.10.20.310">
    <property type="entry name" value="membrane protein fhac"/>
    <property type="match status" value="2"/>
</dbReference>
<reference evidence="8 9" key="1">
    <citation type="journal article" date="2011" name="Stand. Genomic Sci.">
        <title>Complete genome sequence of Deinococcus maricopensis type strain (LB-34).</title>
        <authorList>
            <person name="Pukall R."/>
            <person name="Zeytun A."/>
            <person name="Lucas S."/>
            <person name="Lapidus A."/>
            <person name="Hammon N."/>
            <person name="Deshpande S."/>
            <person name="Nolan M."/>
            <person name="Cheng J.F."/>
            <person name="Pitluck S."/>
            <person name="Liolios K."/>
            <person name="Pagani I."/>
            <person name="Mikhailova N."/>
            <person name="Ivanova N."/>
            <person name="Mavromatis K."/>
            <person name="Pati A."/>
            <person name="Tapia R."/>
            <person name="Han C."/>
            <person name="Goodwin L."/>
            <person name="Chen A."/>
            <person name="Palaniappan K."/>
            <person name="Land M."/>
            <person name="Hauser L."/>
            <person name="Chang Y.J."/>
            <person name="Jeffries C.D."/>
            <person name="Brambilla E.M."/>
            <person name="Rohde M."/>
            <person name="Goker M."/>
            <person name="Detter J.C."/>
            <person name="Woyke T."/>
            <person name="Bristow J."/>
            <person name="Eisen J.A."/>
            <person name="Markowitz V."/>
            <person name="Hugenholtz P."/>
            <person name="Kyrpides N.C."/>
            <person name="Klenk H.P."/>
        </authorList>
    </citation>
    <scope>NUCLEOTIDE SEQUENCE [LARGE SCALE GENOMIC DNA]</scope>
    <source>
        <strain evidence="9">DSM 21211 / LMG 22137 / NRRL B-23946 / LB-34</strain>
    </source>
</reference>
<dbReference type="KEGG" id="dmr:Deima_1615"/>
<dbReference type="eggNOG" id="COG4775">
    <property type="taxonomic scope" value="Bacteria"/>
</dbReference>
<evidence type="ECO:0000259" key="7">
    <source>
        <dbReference type="PROSITE" id="PS51779"/>
    </source>
</evidence>